<gene>
    <name evidence="1" type="ORF">CRHIZ90672A_00001606</name>
</gene>
<dbReference type="AlphaFoldDB" id="A0A9N9YNF0"/>
<proteinExistence type="predicted"/>
<organism evidence="1 2">
    <name type="scientific">Clonostachys rhizophaga</name>
    <dbReference type="NCBI Taxonomy" id="160324"/>
    <lineage>
        <taxon>Eukaryota</taxon>
        <taxon>Fungi</taxon>
        <taxon>Dikarya</taxon>
        <taxon>Ascomycota</taxon>
        <taxon>Pezizomycotina</taxon>
        <taxon>Sordariomycetes</taxon>
        <taxon>Hypocreomycetidae</taxon>
        <taxon>Hypocreales</taxon>
        <taxon>Bionectriaceae</taxon>
        <taxon>Clonostachys</taxon>
    </lineage>
</organism>
<dbReference type="Proteomes" id="UP000696573">
    <property type="component" value="Unassembled WGS sequence"/>
</dbReference>
<evidence type="ECO:0000313" key="1">
    <source>
        <dbReference type="EMBL" id="CAH0027640.1"/>
    </source>
</evidence>
<keyword evidence="2" id="KW-1185">Reference proteome</keyword>
<sequence length="169" mass="20139">GFKRESRTTYSDKLISRIKFYFYNYRYSDILISLIISKSRSGLFNIFAERMGQILVSQNRLYSFYREVFLEQVQKRKEATFIYYTNFIISRTRIQIGIYIPITKETELTPIIFIVQYILRKGATEIFINFFRKLATYALFIKGSNTDQIALYTVFGNYIQDTFASFIQL</sequence>
<reference evidence="1" key="1">
    <citation type="submission" date="2021-10" db="EMBL/GenBank/DDBJ databases">
        <authorList>
            <person name="Piombo E."/>
        </authorList>
    </citation>
    <scope>NUCLEOTIDE SEQUENCE</scope>
</reference>
<evidence type="ECO:0000313" key="2">
    <source>
        <dbReference type="Proteomes" id="UP000696573"/>
    </source>
</evidence>
<protein>
    <submittedName>
        <fullName evidence="1">Uncharacterized protein</fullName>
    </submittedName>
</protein>
<dbReference type="EMBL" id="CABFNQ020000730">
    <property type="protein sequence ID" value="CAH0027640.1"/>
    <property type="molecule type" value="Genomic_DNA"/>
</dbReference>
<name>A0A9N9YNF0_9HYPO</name>
<feature type="non-terminal residue" evidence="1">
    <location>
        <position position="1"/>
    </location>
</feature>
<accession>A0A9N9YNF0</accession>
<comment type="caution">
    <text evidence="1">The sequence shown here is derived from an EMBL/GenBank/DDBJ whole genome shotgun (WGS) entry which is preliminary data.</text>
</comment>
<dbReference type="OrthoDB" id="5392716at2759"/>